<comment type="caution">
    <text evidence="1">The sequence shown here is derived from an EMBL/GenBank/DDBJ whole genome shotgun (WGS) entry which is preliminary data.</text>
</comment>
<dbReference type="EMBL" id="JANPWB010000003">
    <property type="protein sequence ID" value="KAJ1198734.1"/>
    <property type="molecule type" value="Genomic_DNA"/>
</dbReference>
<reference evidence="1" key="1">
    <citation type="journal article" date="2022" name="bioRxiv">
        <title>Sequencing and chromosome-scale assembly of the giantPleurodeles waltlgenome.</title>
        <authorList>
            <person name="Brown T."/>
            <person name="Elewa A."/>
            <person name="Iarovenko S."/>
            <person name="Subramanian E."/>
            <person name="Araus A.J."/>
            <person name="Petzold A."/>
            <person name="Susuki M."/>
            <person name="Suzuki K.-i.T."/>
            <person name="Hayashi T."/>
            <person name="Toyoda A."/>
            <person name="Oliveira C."/>
            <person name="Osipova E."/>
            <person name="Leigh N.D."/>
            <person name="Simon A."/>
            <person name="Yun M.H."/>
        </authorList>
    </citation>
    <scope>NUCLEOTIDE SEQUENCE</scope>
    <source>
        <strain evidence="1">20211129_DDA</strain>
        <tissue evidence="1">Liver</tissue>
    </source>
</reference>
<accession>A0AAV7VDP0</accession>
<proteinExistence type="predicted"/>
<dbReference type="Proteomes" id="UP001066276">
    <property type="component" value="Chromosome 2_1"/>
</dbReference>
<organism evidence="1 2">
    <name type="scientific">Pleurodeles waltl</name>
    <name type="common">Iberian ribbed newt</name>
    <dbReference type="NCBI Taxonomy" id="8319"/>
    <lineage>
        <taxon>Eukaryota</taxon>
        <taxon>Metazoa</taxon>
        <taxon>Chordata</taxon>
        <taxon>Craniata</taxon>
        <taxon>Vertebrata</taxon>
        <taxon>Euteleostomi</taxon>
        <taxon>Amphibia</taxon>
        <taxon>Batrachia</taxon>
        <taxon>Caudata</taxon>
        <taxon>Salamandroidea</taxon>
        <taxon>Salamandridae</taxon>
        <taxon>Pleurodelinae</taxon>
        <taxon>Pleurodeles</taxon>
    </lineage>
</organism>
<evidence type="ECO:0000313" key="1">
    <source>
        <dbReference type="EMBL" id="KAJ1198734.1"/>
    </source>
</evidence>
<protein>
    <submittedName>
        <fullName evidence="1">Uncharacterized protein</fullName>
    </submittedName>
</protein>
<keyword evidence="2" id="KW-1185">Reference proteome</keyword>
<evidence type="ECO:0000313" key="2">
    <source>
        <dbReference type="Proteomes" id="UP001066276"/>
    </source>
</evidence>
<gene>
    <name evidence="1" type="ORF">NDU88_002573</name>
</gene>
<dbReference type="AlphaFoldDB" id="A0AAV7VDP0"/>
<sequence length="85" mass="8782">MALRTVGGYGEAVGCCHRDYFTGRPVQPGPGDAECPAITLCQELDPALQTAGPLLELLTPGTCYDGASLCQVDRLVLGNDISASA</sequence>
<name>A0AAV7VDP0_PLEWA</name>